<dbReference type="EC" id="2.7.10.2" evidence="18"/>
<evidence type="ECO:0000256" key="2">
    <source>
        <dbReference type="ARBA" id="ARBA00022443"/>
    </source>
</evidence>
<organism evidence="24 25">
    <name type="scientific">Patella caerulea</name>
    <name type="common">Rayed Mediterranean limpet</name>
    <dbReference type="NCBI Taxonomy" id="87958"/>
    <lineage>
        <taxon>Eukaryota</taxon>
        <taxon>Metazoa</taxon>
        <taxon>Spiralia</taxon>
        <taxon>Lophotrochozoa</taxon>
        <taxon>Mollusca</taxon>
        <taxon>Gastropoda</taxon>
        <taxon>Patellogastropoda</taxon>
        <taxon>Patelloidea</taxon>
        <taxon>Patellidae</taxon>
        <taxon>Patella</taxon>
    </lineage>
</organism>
<feature type="domain" description="SH2" evidence="20">
    <location>
        <begin position="256"/>
        <end position="353"/>
    </location>
</feature>
<keyword evidence="9" id="KW-0862">Zinc</keyword>
<comment type="cofactor">
    <cofactor evidence="1">
        <name>Zn(2+)</name>
        <dbReference type="ChEBI" id="CHEBI:29105"/>
    </cofactor>
</comment>
<evidence type="ECO:0000256" key="13">
    <source>
        <dbReference type="ARBA" id="ARBA00051245"/>
    </source>
</evidence>
<dbReference type="GO" id="GO:0004715">
    <property type="term" value="F:non-membrane spanning protein tyrosine kinase activity"/>
    <property type="evidence" value="ECO:0007669"/>
    <property type="project" value="UniProtKB-EC"/>
</dbReference>
<dbReference type="SMART" id="SM00326">
    <property type="entry name" value="SH3"/>
    <property type="match status" value="1"/>
</dbReference>
<dbReference type="PROSITE" id="PS50011">
    <property type="entry name" value="PROTEIN_KINASE_DOM"/>
    <property type="match status" value="1"/>
</dbReference>
<dbReference type="InterPro" id="IPR017441">
    <property type="entry name" value="Protein_kinase_ATP_BS"/>
</dbReference>
<gene>
    <name evidence="24" type="ORF">SNE40_017002</name>
</gene>
<evidence type="ECO:0000259" key="21">
    <source>
        <dbReference type="PROSITE" id="PS50002"/>
    </source>
</evidence>
<dbReference type="Pfam" id="PF00017">
    <property type="entry name" value="SH2"/>
    <property type="match status" value="1"/>
</dbReference>
<keyword evidence="25" id="KW-1185">Reference proteome</keyword>
<evidence type="ECO:0000256" key="7">
    <source>
        <dbReference type="ARBA" id="ARBA00022771"/>
    </source>
</evidence>
<keyword evidence="6 17" id="KW-0547">Nucleotide-binding</keyword>
<dbReference type="GO" id="GO:0008270">
    <property type="term" value="F:zinc ion binding"/>
    <property type="evidence" value="ECO:0007669"/>
    <property type="project" value="UniProtKB-KW"/>
</dbReference>
<comment type="similarity">
    <text evidence="18">Belongs to the protein kinase superfamily. Tyr protein kinase family.</text>
</comment>
<sequence length="640" mass="73127">MARNGDNELKVDFLLKRSINKSVLWTGENYRNRLFVLTDTHLSYYDGKPDKKGKPKGQIELKNIKLVEAVDDRMLDNKVNVFQIVYRQNSDTYTLYVVALDKTSREDWIEAIKKESIKNRAEFLHKYHKGVWTKSKGKYNCCDQIDRNAPGCEMLQGALAPGQSPAVSRKIINRELPSPPSTNGPAKPKQEKLVYIAIYDFEPAEDGDLELIQGEEYTILDKSKEHWWQAEDRNKRKGYIPANYVKKKFGLEIYGWYYKDITRDRTESMLKEQAIEGCFLVRDSTSNPGLYTVSVFTETGKDGRDSVSHYHIRKNANDKFYISHQHCFETIPELIHYHKHNSGGLATRLREPPNQSNKPSTAGLGHSKWEIDPANLKMGEELGAGCFGTVFKGVLNGKPVAVKTLKDLSMSEAGFIDEARTMTQLSHTNLVQLYGIVTKNKPLCIITELMRYGALSTYLKRHRTATLRKPATMLDFCLQVCSGMVYLEQRGFIHRDLAARNCLVGENHVVKVADFGLTRYVLDDEYRSSVGTKFPVKWAAPEVLSYTLFSSKSDVWAFGILIWEIFTAGETPYGKMRNAEVVDYIVTLNRRLDKPDSCPEFLYILMKECWKEKPENRPGFSDILRKLQGLADGGDYPHIQ</sequence>
<evidence type="ECO:0000256" key="11">
    <source>
        <dbReference type="ARBA" id="ARBA00022999"/>
    </source>
</evidence>
<dbReference type="InterPro" id="IPR008266">
    <property type="entry name" value="Tyr_kinase_AS"/>
</dbReference>
<accession>A0AAN8PPG4</accession>
<dbReference type="PRINTS" id="PR00452">
    <property type="entry name" value="SH3DOMAIN"/>
</dbReference>
<evidence type="ECO:0000256" key="15">
    <source>
        <dbReference type="PROSITE-ProRule" id="PRU00192"/>
    </source>
</evidence>
<name>A0AAN8PPG4_PATCE</name>
<dbReference type="SUPFAM" id="SSF50044">
    <property type="entry name" value="SH3-domain"/>
    <property type="match status" value="1"/>
</dbReference>
<dbReference type="PRINTS" id="PR00401">
    <property type="entry name" value="SH2DOMAIN"/>
</dbReference>
<dbReference type="PROSITE" id="PS00107">
    <property type="entry name" value="PROTEIN_KINASE_ATP"/>
    <property type="match status" value="1"/>
</dbReference>
<dbReference type="InterPro" id="IPR000980">
    <property type="entry name" value="SH2"/>
</dbReference>
<dbReference type="InterPro" id="IPR001245">
    <property type="entry name" value="Ser-Thr/Tyr_kinase_cat_dom"/>
</dbReference>
<dbReference type="InterPro" id="IPR001849">
    <property type="entry name" value="PH_domain"/>
</dbReference>
<evidence type="ECO:0000256" key="14">
    <source>
        <dbReference type="PROSITE-ProRule" id="PRU00191"/>
    </source>
</evidence>
<keyword evidence="11 14" id="KW-0727">SH2 domain</keyword>
<evidence type="ECO:0000256" key="5">
    <source>
        <dbReference type="ARBA" id="ARBA00022723"/>
    </source>
</evidence>
<evidence type="ECO:0000256" key="19">
    <source>
        <dbReference type="SAM" id="MobiDB-lite"/>
    </source>
</evidence>
<dbReference type="FunFam" id="1.10.510.10:FF:000052">
    <property type="entry name" value="Tyrosine-protein kinase"/>
    <property type="match status" value="1"/>
</dbReference>
<dbReference type="InterPro" id="IPR036860">
    <property type="entry name" value="SH2_dom_sf"/>
</dbReference>
<evidence type="ECO:0000256" key="3">
    <source>
        <dbReference type="ARBA" id="ARBA00022553"/>
    </source>
</evidence>
<dbReference type="GO" id="GO:0005737">
    <property type="term" value="C:cytoplasm"/>
    <property type="evidence" value="ECO:0007669"/>
    <property type="project" value="UniProtKB-ARBA"/>
</dbReference>
<evidence type="ECO:0000256" key="18">
    <source>
        <dbReference type="RuleBase" id="RU362096"/>
    </source>
</evidence>
<dbReference type="PROSITE" id="PS50001">
    <property type="entry name" value="SH2"/>
    <property type="match status" value="1"/>
</dbReference>
<dbReference type="InterPro" id="IPR011009">
    <property type="entry name" value="Kinase-like_dom_sf"/>
</dbReference>
<feature type="domain" description="Protein kinase" evidence="23">
    <location>
        <begin position="376"/>
        <end position="639"/>
    </location>
</feature>
<dbReference type="Gene3D" id="2.30.29.30">
    <property type="entry name" value="Pleckstrin-homology domain (PH domain)/Phosphotyrosine-binding domain (PTB)"/>
    <property type="match status" value="1"/>
</dbReference>
<evidence type="ECO:0000259" key="22">
    <source>
        <dbReference type="PROSITE" id="PS50003"/>
    </source>
</evidence>
<evidence type="ECO:0000256" key="8">
    <source>
        <dbReference type="ARBA" id="ARBA00022777"/>
    </source>
</evidence>
<dbReference type="PROSITE" id="PS00109">
    <property type="entry name" value="PROTEIN_KINASE_TYR"/>
    <property type="match status" value="1"/>
</dbReference>
<evidence type="ECO:0000256" key="9">
    <source>
        <dbReference type="ARBA" id="ARBA00022833"/>
    </source>
</evidence>
<feature type="domain" description="PH" evidence="22">
    <location>
        <begin position="7"/>
        <end position="117"/>
    </location>
</feature>
<dbReference type="Gene3D" id="1.10.510.10">
    <property type="entry name" value="Transferase(Phosphotransferase) domain 1"/>
    <property type="match status" value="1"/>
</dbReference>
<dbReference type="InterPro" id="IPR001562">
    <property type="entry name" value="Znf_Btk_motif"/>
</dbReference>
<dbReference type="Pfam" id="PF00779">
    <property type="entry name" value="BTK"/>
    <property type="match status" value="1"/>
</dbReference>
<dbReference type="InterPro" id="IPR000719">
    <property type="entry name" value="Prot_kinase_dom"/>
</dbReference>
<dbReference type="PROSITE" id="PS50003">
    <property type="entry name" value="PH_DOMAIN"/>
    <property type="match status" value="1"/>
</dbReference>
<dbReference type="InterPro" id="IPR011993">
    <property type="entry name" value="PH-like_dom_sf"/>
</dbReference>
<keyword evidence="5" id="KW-0479">Metal-binding</keyword>
<dbReference type="Pfam" id="PF07714">
    <property type="entry name" value="PK_Tyr_Ser-Thr"/>
    <property type="match status" value="1"/>
</dbReference>
<dbReference type="Gene3D" id="2.30.30.40">
    <property type="entry name" value="SH3 Domains"/>
    <property type="match status" value="1"/>
</dbReference>
<dbReference type="PRINTS" id="PR00109">
    <property type="entry name" value="TYRKINASE"/>
</dbReference>
<dbReference type="SUPFAM" id="SSF55550">
    <property type="entry name" value="SH2 domain"/>
    <property type="match status" value="1"/>
</dbReference>
<evidence type="ECO:0000256" key="12">
    <source>
        <dbReference type="ARBA" id="ARBA00023137"/>
    </source>
</evidence>
<dbReference type="SMART" id="SM00107">
    <property type="entry name" value="BTK"/>
    <property type="match status" value="1"/>
</dbReference>
<feature type="domain" description="SH3" evidence="21">
    <location>
        <begin position="190"/>
        <end position="250"/>
    </location>
</feature>
<evidence type="ECO:0000313" key="24">
    <source>
        <dbReference type="EMBL" id="KAK6173580.1"/>
    </source>
</evidence>
<reference evidence="24 25" key="1">
    <citation type="submission" date="2024-01" db="EMBL/GenBank/DDBJ databases">
        <title>The genome of the rayed Mediterranean limpet Patella caerulea (Linnaeus, 1758).</title>
        <authorList>
            <person name="Anh-Thu Weber A."/>
            <person name="Halstead-Nussloch G."/>
        </authorList>
    </citation>
    <scope>NUCLEOTIDE SEQUENCE [LARGE SCALE GENOMIC DNA]</scope>
    <source>
        <strain evidence="24">AATW-2023a</strain>
        <tissue evidence="24">Whole specimen</tissue>
    </source>
</reference>
<dbReference type="PANTHER" id="PTHR24418">
    <property type="entry name" value="TYROSINE-PROTEIN KINASE"/>
    <property type="match status" value="1"/>
</dbReference>
<evidence type="ECO:0000256" key="17">
    <source>
        <dbReference type="PROSITE-ProRule" id="PRU10141"/>
    </source>
</evidence>
<dbReference type="Gene3D" id="3.30.505.10">
    <property type="entry name" value="SH2 domain"/>
    <property type="match status" value="1"/>
</dbReference>
<comment type="caution">
    <text evidence="24">The sequence shown here is derived from an EMBL/GenBank/DDBJ whole genome shotgun (WGS) entry which is preliminary data.</text>
</comment>
<protein>
    <recommendedName>
        <fullName evidence="18">Tyrosine-protein kinase</fullName>
        <ecNumber evidence="18">2.7.10.2</ecNumber>
    </recommendedName>
</protein>
<evidence type="ECO:0000256" key="1">
    <source>
        <dbReference type="ARBA" id="ARBA00001947"/>
    </source>
</evidence>
<keyword evidence="12 18" id="KW-0829">Tyrosine-protein kinase</keyword>
<dbReference type="AlphaFoldDB" id="A0AAN8PPG4"/>
<dbReference type="SMART" id="SM00252">
    <property type="entry name" value="SH2"/>
    <property type="match status" value="1"/>
</dbReference>
<dbReference type="Proteomes" id="UP001347796">
    <property type="component" value="Unassembled WGS sequence"/>
</dbReference>
<dbReference type="InterPro" id="IPR050198">
    <property type="entry name" value="Non-receptor_tyrosine_kinases"/>
</dbReference>
<keyword evidence="2 15" id="KW-0728">SH3 domain</keyword>
<dbReference type="SUPFAM" id="SSF56112">
    <property type="entry name" value="Protein kinase-like (PK-like)"/>
    <property type="match status" value="1"/>
</dbReference>
<dbReference type="Pfam" id="PF00169">
    <property type="entry name" value="PH"/>
    <property type="match status" value="1"/>
</dbReference>
<dbReference type="GO" id="GO:0035556">
    <property type="term" value="P:intracellular signal transduction"/>
    <property type="evidence" value="ECO:0007669"/>
    <property type="project" value="InterPro"/>
</dbReference>
<evidence type="ECO:0000256" key="4">
    <source>
        <dbReference type="ARBA" id="ARBA00022679"/>
    </source>
</evidence>
<evidence type="ECO:0000256" key="10">
    <source>
        <dbReference type="ARBA" id="ARBA00022840"/>
    </source>
</evidence>
<dbReference type="SMART" id="SM00219">
    <property type="entry name" value="TyrKc"/>
    <property type="match status" value="1"/>
</dbReference>
<proteinExistence type="inferred from homology"/>
<dbReference type="SUPFAM" id="SSF50729">
    <property type="entry name" value="PH domain-like"/>
    <property type="match status" value="1"/>
</dbReference>
<evidence type="ECO:0000256" key="6">
    <source>
        <dbReference type="ARBA" id="ARBA00022741"/>
    </source>
</evidence>
<dbReference type="PROSITE" id="PS50002">
    <property type="entry name" value="SH3"/>
    <property type="match status" value="1"/>
</dbReference>
<keyword evidence="8 18" id="KW-0418">Kinase</keyword>
<evidence type="ECO:0000313" key="25">
    <source>
        <dbReference type="Proteomes" id="UP001347796"/>
    </source>
</evidence>
<dbReference type="InterPro" id="IPR036028">
    <property type="entry name" value="SH3-like_dom_sf"/>
</dbReference>
<feature type="binding site" evidence="17">
    <location>
        <position position="403"/>
    </location>
    <ligand>
        <name>ATP</name>
        <dbReference type="ChEBI" id="CHEBI:30616"/>
    </ligand>
</feature>
<keyword evidence="3" id="KW-0597">Phosphoprotein</keyword>
<evidence type="ECO:0000259" key="23">
    <source>
        <dbReference type="PROSITE" id="PS50011"/>
    </source>
</evidence>
<comment type="catalytic activity">
    <reaction evidence="13 18">
        <text>L-tyrosyl-[protein] + ATP = O-phospho-L-tyrosyl-[protein] + ADP + H(+)</text>
        <dbReference type="Rhea" id="RHEA:10596"/>
        <dbReference type="Rhea" id="RHEA-COMP:10136"/>
        <dbReference type="Rhea" id="RHEA-COMP:20101"/>
        <dbReference type="ChEBI" id="CHEBI:15378"/>
        <dbReference type="ChEBI" id="CHEBI:30616"/>
        <dbReference type="ChEBI" id="CHEBI:46858"/>
        <dbReference type="ChEBI" id="CHEBI:61978"/>
        <dbReference type="ChEBI" id="CHEBI:456216"/>
        <dbReference type="EC" id="2.7.10.2"/>
    </reaction>
</comment>
<keyword evidence="4 18" id="KW-0808">Transferase</keyword>
<dbReference type="FunFam" id="3.30.200.20:FF:000053">
    <property type="entry name" value="Tyrosine-protein kinase"/>
    <property type="match status" value="1"/>
</dbReference>
<dbReference type="Pfam" id="PF00018">
    <property type="entry name" value="SH3_1"/>
    <property type="match status" value="1"/>
</dbReference>
<keyword evidence="10 17" id="KW-0067">ATP-binding</keyword>
<dbReference type="EMBL" id="JAZGQO010000011">
    <property type="protein sequence ID" value="KAK6173580.1"/>
    <property type="molecule type" value="Genomic_DNA"/>
</dbReference>
<dbReference type="GO" id="GO:0005524">
    <property type="term" value="F:ATP binding"/>
    <property type="evidence" value="ECO:0007669"/>
    <property type="project" value="UniProtKB-UniRule"/>
</dbReference>
<feature type="region of interest" description="Disordered" evidence="19">
    <location>
        <begin position="344"/>
        <end position="367"/>
    </location>
</feature>
<dbReference type="PROSITE" id="PS51113">
    <property type="entry name" value="ZF_BTK"/>
    <property type="match status" value="1"/>
</dbReference>
<evidence type="ECO:0000259" key="20">
    <source>
        <dbReference type="PROSITE" id="PS50001"/>
    </source>
</evidence>
<dbReference type="InterPro" id="IPR020635">
    <property type="entry name" value="Tyr_kinase_cat_dom"/>
</dbReference>
<evidence type="ECO:0000256" key="16">
    <source>
        <dbReference type="PROSITE-ProRule" id="PRU00432"/>
    </source>
</evidence>
<dbReference type="InterPro" id="IPR001452">
    <property type="entry name" value="SH3_domain"/>
</dbReference>
<dbReference type="SMART" id="SM00233">
    <property type="entry name" value="PH"/>
    <property type="match status" value="1"/>
</dbReference>
<keyword evidence="7 16" id="KW-0863">Zinc-finger</keyword>